<dbReference type="GO" id="GO:0032259">
    <property type="term" value="P:methylation"/>
    <property type="evidence" value="ECO:0007669"/>
    <property type="project" value="UniProtKB-KW"/>
</dbReference>
<keyword evidence="3" id="KW-1185">Reference proteome</keyword>
<dbReference type="InterPro" id="IPR029063">
    <property type="entry name" value="SAM-dependent_MTases_sf"/>
</dbReference>
<dbReference type="Gene3D" id="3.40.50.150">
    <property type="entry name" value="Vaccinia Virus protein VP39"/>
    <property type="match status" value="1"/>
</dbReference>
<dbReference type="EMBL" id="JAYERP010000001">
    <property type="protein sequence ID" value="MEA3570726.1"/>
    <property type="molecule type" value="Genomic_DNA"/>
</dbReference>
<dbReference type="EC" id="2.1.1.-" evidence="2"/>
<dbReference type="Pfam" id="PF08241">
    <property type="entry name" value="Methyltransf_11"/>
    <property type="match status" value="1"/>
</dbReference>
<dbReference type="PANTHER" id="PTHR43591:SF24">
    <property type="entry name" value="2-METHOXY-6-POLYPRENYL-1,4-BENZOQUINOL METHYLASE, MITOCHONDRIAL"/>
    <property type="match status" value="1"/>
</dbReference>
<gene>
    <name evidence="2" type="ORF">U9M73_12015</name>
</gene>
<sequence length="205" mass="23646">MNNHWNKVIFRFWAPFYDYLFNSGPFLKARKKIFESLEIKPKSKILFVGVGTGADLRFIMGKDVSVTAIDLSPEMLDRAKKKYDSPNIKFMEMDAEDLTFSPESFDMVIANLILSVVPNPDLCFQEMIRVTRTGGRIVIFDKFAPPSEDLSLIKKIVRPVIAIMGTDIGRHFEPIIMPYKNHFRVEEDASALFNGMYRKKVLRKI</sequence>
<proteinExistence type="predicted"/>
<name>A0ABU5PLF8_9BACL</name>
<dbReference type="Proteomes" id="UP001292216">
    <property type="component" value="Unassembled WGS sequence"/>
</dbReference>
<evidence type="ECO:0000313" key="3">
    <source>
        <dbReference type="Proteomes" id="UP001292216"/>
    </source>
</evidence>
<dbReference type="CDD" id="cd02440">
    <property type="entry name" value="AdoMet_MTases"/>
    <property type="match status" value="1"/>
</dbReference>
<dbReference type="SUPFAM" id="SSF53335">
    <property type="entry name" value="S-adenosyl-L-methionine-dependent methyltransferases"/>
    <property type="match status" value="1"/>
</dbReference>
<dbReference type="PANTHER" id="PTHR43591">
    <property type="entry name" value="METHYLTRANSFERASE"/>
    <property type="match status" value="1"/>
</dbReference>
<protein>
    <submittedName>
        <fullName evidence="2">Class I SAM-dependent methyltransferase</fullName>
        <ecNumber evidence="2">2.1.1.-</ecNumber>
    </submittedName>
</protein>
<dbReference type="GO" id="GO:0008168">
    <property type="term" value="F:methyltransferase activity"/>
    <property type="evidence" value="ECO:0007669"/>
    <property type="project" value="UniProtKB-KW"/>
</dbReference>
<organism evidence="2 3">
    <name type="scientific">Paenibacillus phoenicis</name>
    <dbReference type="NCBI Taxonomy" id="554117"/>
    <lineage>
        <taxon>Bacteria</taxon>
        <taxon>Bacillati</taxon>
        <taxon>Bacillota</taxon>
        <taxon>Bacilli</taxon>
        <taxon>Bacillales</taxon>
        <taxon>Paenibacillaceae</taxon>
        <taxon>Paenibacillus</taxon>
    </lineage>
</organism>
<evidence type="ECO:0000259" key="1">
    <source>
        <dbReference type="Pfam" id="PF08241"/>
    </source>
</evidence>
<keyword evidence="2" id="KW-0808">Transferase</keyword>
<dbReference type="RefSeq" id="WP_127575679.1">
    <property type="nucleotide sequence ID" value="NZ_CBCSKM010000018.1"/>
</dbReference>
<feature type="domain" description="Methyltransferase type 11" evidence="1">
    <location>
        <begin position="48"/>
        <end position="139"/>
    </location>
</feature>
<accession>A0ABU5PLF8</accession>
<reference evidence="2 3" key="1">
    <citation type="submission" date="2023-12" db="EMBL/GenBank/DDBJ databases">
        <title>Whole genome sequencing of Paenibacillus phoenicis isolated from the Phoenix Mars Lander spacecraft assembly facility.</title>
        <authorList>
            <person name="Garcia A."/>
            <person name="Venkateswaran K."/>
        </authorList>
    </citation>
    <scope>NUCLEOTIDE SEQUENCE [LARGE SCALE GENOMIC DNA]</scope>
    <source>
        <strain evidence="2 3">3PO2SA</strain>
    </source>
</reference>
<keyword evidence="2" id="KW-0489">Methyltransferase</keyword>
<comment type="caution">
    <text evidence="2">The sequence shown here is derived from an EMBL/GenBank/DDBJ whole genome shotgun (WGS) entry which is preliminary data.</text>
</comment>
<dbReference type="InterPro" id="IPR013216">
    <property type="entry name" value="Methyltransf_11"/>
</dbReference>
<evidence type="ECO:0000313" key="2">
    <source>
        <dbReference type="EMBL" id="MEA3570726.1"/>
    </source>
</evidence>